<dbReference type="InterPro" id="IPR012910">
    <property type="entry name" value="Plug_dom"/>
</dbReference>
<evidence type="ECO:0000313" key="15">
    <source>
        <dbReference type="Proteomes" id="UP000315827"/>
    </source>
</evidence>
<dbReference type="Pfam" id="PF13715">
    <property type="entry name" value="CarbopepD_reg_2"/>
    <property type="match status" value="1"/>
</dbReference>
<keyword evidence="7 8" id="KW-0998">Cell outer membrane</keyword>
<feature type="domain" description="TonB-dependent receptor-like beta-barrel" evidence="11">
    <location>
        <begin position="434"/>
        <end position="984"/>
    </location>
</feature>
<keyword evidence="14" id="KW-0675">Receptor</keyword>
<evidence type="ECO:0000259" key="11">
    <source>
        <dbReference type="Pfam" id="PF00593"/>
    </source>
</evidence>
<dbReference type="InterPro" id="IPR008969">
    <property type="entry name" value="CarboxyPept-like_regulatory"/>
</dbReference>
<name>A0A3R6CN99_PARDI</name>
<evidence type="ECO:0000259" key="12">
    <source>
        <dbReference type="Pfam" id="PF07715"/>
    </source>
</evidence>
<reference evidence="14 15" key="2">
    <citation type="submission" date="2019-07" db="EMBL/GenBank/DDBJ databases">
        <title>Genome sequencing of Parabacteroides distasonis iSURF_7.</title>
        <authorList>
            <person name="Degefu H.N."/>
            <person name="Ruoff K.L."/>
            <person name="Price C.E."/>
            <person name="Valls R.A."/>
            <person name="O'Toole G.A."/>
        </authorList>
    </citation>
    <scope>NUCLEOTIDE SEQUENCE [LARGE SCALE GENOMIC DNA]</scope>
    <source>
        <strain evidence="14 15">CFPLTA003_1B</strain>
    </source>
</reference>
<gene>
    <name evidence="14" type="ORF">FSA05_18370</name>
    <name evidence="13" type="ORF">GKD59_12745</name>
</gene>
<protein>
    <submittedName>
        <fullName evidence="13">SusC/RagA family TonB-linked outer membrane protein</fullName>
    </submittedName>
    <submittedName>
        <fullName evidence="14">TonB-dependent receptor</fullName>
    </submittedName>
</protein>
<keyword evidence="10" id="KW-0732">Signal</keyword>
<reference evidence="13 16" key="1">
    <citation type="journal article" date="2019" name="Nat. Med.">
        <title>A library of human gut bacterial isolates paired with longitudinal multiomics data enables mechanistic microbiome research.</title>
        <authorList>
            <person name="Poyet M."/>
            <person name="Groussin M."/>
            <person name="Gibbons S.M."/>
            <person name="Avila-Pacheco J."/>
            <person name="Jiang X."/>
            <person name="Kearney S.M."/>
            <person name="Perrotta A.R."/>
            <person name="Berdy B."/>
            <person name="Zhao S."/>
            <person name="Lieberman T.D."/>
            <person name="Swanson P.K."/>
            <person name="Smith M."/>
            <person name="Roesemann S."/>
            <person name="Alexander J.E."/>
            <person name="Rich S.A."/>
            <person name="Livny J."/>
            <person name="Vlamakis H."/>
            <person name="Clish C."/>
            <person name="Bullock K."/>
            <person name="Deik A."/>
            <person name="Scott J."/>
            <person name="Pierce K.A."/>
            <person name="Xavier R.J."/>
            <person name="Alm E.J."/>
        </authorList>
    </citation>
    <scope>NUCLEOTIDE SEQUENCE [LARGE SCALE GENOMIC DNA]</scope>
    <source>
        <strain evidence="13 16">BIOML-A41</strain>
    </source>
</reference>
<dbReference type="EMBL" id="VOHW01000014">
    <property type="protein sequence ID" value="TWV59466.1"/>
    <property type="molecule type" value="Genomic_DNA"/>
</dbReference>
<evidence type="ECO:0000256" key="8">
    <source>
        <dbReference type="PROSITE-ProRule" id="PRU01360"/>
    </source>
</evidence>
<keyword evidence="5 9" id="KW-0798">TonB box</keyword>
<dbReference type="PROSITE" id="PS52016">
    <property type="entry name" value="TONB_DEPENDENT_REC_3"/>
    <property type="match status" value="1"/>
</dbReference>
<evidence type="ECO:0000256" key="1">
    <source>
        <dbReference type="ARBA" id="ARBA00004571"/>
    </source>
</evidence>
<evidence type="ECO:0000256" key="5">
    <source>
        <dbReference type="ARBA" id="ARBA00023077"/>
    </source>
</evidence>
<evidence type="ECO:0000313" key="14">
    <source>
        <dbReference type="EMBL" id="TWV59466.1"/>
    </source>
</evidence>
<evidence type="ECO:0000256" key="10">
    <source>
        <dbReference type="SAM" id="SignalP"/>
    </source>
</evidence>
<evidence type="ECO:0000256" key="4">
    <source>
        <dbReference type="ARBA" id="ARBA00022692"/>
    </source>
</evidence>
<dbReference type="FunFam" id="2.60.40.1120:FF:000003">
    <property type="entry name" value="Outer membrane protein Omp121"/>
    <property type="match status" value="1"/>
</dbReference>
<evidence type="ECO:0000256" key="3">
    <source>
        <dbReference type="ARBA" id="ARBA00022452"/>
    </source>
</evidence>
<dbReference type="Gene3D" id="2.40.170.20">
    <property type="entry name" value="TonB-dependent receptor, beta-barrel domain"/>
    <property type="match status" value="1"/>
</dbReference>
<dbReference type="NCBIfam" id="TIGR04057">
    <property type="entry name" value="SusC_RagA_signa"/>
    <property type="match status" value="1"/>
</dbReference>
<evidence type="ECO:0000256" key="2">
    <source>
        <dbReference type="ARBA" id="ARBA00022448"/>
    </source>
</evidence>
<dbReference type="Gene3D" id="2.170.130.10">
    <property type="entry name" value="TonB-dependent receptor, plug domain"/>
    <property type="match status" value="1"/>
</dbReference>
<comment type="similarity">
    <text evidence="8 9">Belongs to the TonB-dependent receptor family.</text>
</comment>
<dbReference type="Proteomes" id="UP000463337">
    <property type="component" value="Unassembled WGS sequence"/>
</dbReference>
<dbReference type="Pfam" id="PF00593">
    <property type="entry name" value="TonB_dep_Rec_b-barrel"/>
    <property type="match status" value="1"/>
</dbReference>
<comment type="caution">
    <text evidence="13">The sequence shown here is derived from an EMBL/GenBank/DDBJ whole genome shotgun (WGS) entry which is preliminary data.</text>
</comment>
<dbReference type="Proteomes" id="UP000315827">
    <property type="component" value="Unassembled WGS sequence"/>
</dbReference>
<sequence>MKHRHAIFKSRLGLALCFLLAGGAIIPQSSVLKAETSVTQQSRKITGTITDAKGEPLLGVNVVVKGTTNGTITDLDGKYVLEVEPNAILVISYIGYVTQQTPASGNVMNITLKEDTQNLDEVVVVGYGTQQKKDITGSVAVIDTEELLASSGSSATQQLQGKAAGVNIGTSGAPGSATMVRIRGINSINDNGPLYVIDGVSTRDQDLSSINPNDIESMQVLKDASSAAIYGAQAANGVILITTKKGTKTGQPRLTYDGYYGFSKTGKRYDVLNAYDRIDVEWQASKNNLDLTGASANGELPYHQQFGSTSDSWVNHLPNYMTVTGAGGSTSIDPSDYDQANNVVYAPVGDTNWWDEISQLGWMQNHQLSLSGGTDKGQYTMSMNYFDQQGTAIESYFTRYQARANSSYNVRPWLRFGENLTYSFSKNNGLSFSGTESNIYSWTYRASPYVPVYDYAGNYAGSLFAGTGNFQNPVAIRERNKDNYATTQRIFGNVYGEADLWTGLTFKTNFGIDYRNDYSYSMTKNNPEFSESGGQNNFYESNYFNYRWVWTNTLSFSRTFNEIHSLNILLGTEAIRDGLGRSLNARRYNYLFEDNTNTYTLDMGENNSQRTNSSTYNGEFALFGMFARADYGYKDKYLLTGIIRRDGVSRFSENNRYGVFPSISAGWRMSEEAFMEPSRDWLDDLKIRAGYGVTGNSEIPVATNFANLFTTSTSYTNYDMTGANNSETTGFRLSTYGNTDTKWEMTKMVNLGLDATFLNGKFSGSFEWYTKKTSNMLIQAAYTSMAGESGSPYINFGDIKNTGFDFMFNYRDRKGDWAWDLSLNLSHYKNEVLKLAEADDYSLWASGTRIEGYVTRTTKGHAVSEFWGLKQNGFYESVADVMATKPFGQSDITEADAAAYVGRFRFEDLNGDGKLDDSDRTFIGSPHPDLTGGLNATLTWKNWDFTMFWNFSIGNDLYNNTKYFTDFWTFNGNKSSRLRDQSWTLNGDNSNAILPMLNTEDNYSGAYSSSYYVEDASFLRLKNLVLGYSLPKELLKKAGIQNLRLYLQAENILTVTGYTGLDPEFTNAYLRQSDSDTDGAGRVDLKRGVDMGGWPTTMRFLLGVNFTF</sequence>
<comment type="subcellular location">
    <subcellularLocation>
        <location evidence="1 8">Cell outer membrane</location>
        <topology evidence="1 8">Multi-pass membrane protein</topology>
    </subcellularLocation>
</comment>
<dbReference type="Gene3D" id="2.60.40.1120">
    <property type="entry name" value="Carboxypeptidase-like, regulatory domain"/>
    <property type="match status" value="1"/>
</dbReference>
<dbReference type="SUPFAM" id="SSF49464">
    <property type="entry name" value="Carboxypeptidase regulatory domain-like"/>
    <property type="match status" value="1"/>
</dbReference>
<organism evidence="13 16">
    <name type="scientific">Parabacteroides distasonis</name>
    <dbReference type="NCBI Taxonomy" id="823"/>
    <lineage>
        <taxon>Bacteria</taxon>
        <taxon>Pseudomonadati</taxon>
        <taxon>Bacteroidota</taxon>
        <taxon>Bacteroidia</taxon>
        <taxon>Bacteroidales</taxon>
        <taxon>Tannerellaceae</taxon>
        <taxon>Parabacteroides</taxon>
    </lineage>
</organism>
<dbReference type="Pfam" id="PF07715">
    <property type="entry name" value="Plug"/>
    <property type="match status" value="1"/>
</dbReference>
<evidence type="ECO:0000256" key="9">
    <source>
        <dbReference type="RuleBase" id="RU003357"/>
    </source>
</evidence>
<keyword evidence="2 8" id="KW-0813">Transport</keyword>
<feature type="chain" id="PRO_5043187892" evidence="10">
    <location>
        <begin position="35"/>
        <end position="1108"/>
    </location>
</feature>
<dbReference type="InterPro" id="IPR023997">
    <property type="entry name" value="TonB-dep_OMP_SusC/RagA_CS"/>
</dbReference>
<evidence type="ECO:0000256" key="7">
    <source>
        <dbReference type="ARBA" id="ARBA00023237"/>
    </source>
</evidence>
<evidence type="ECO:0000313" key="13">
    <source>
        <dbReference type="EMBL" id="MRY58752.1"/>
    </source>
</evidence>
<feature type="domain" description="TonB-dependent receptor plug" evidence="12">
    <location>
        <begin position="132"/>
        <end position="238"/>
    </location>
</feature>
<dbReference type="InterPro" id="IPR039426">
    <property type="entry name" value="TonB-dep_rcpt-like"/>
</dbReference>
<dbReference type="SUPFAM" id="SSF56935">
    <property type="entry name" value="Porins"/>
    <property type="match status" value="1"/>
</dbReference>
<feature type="signal peptide" evidence="10">
    <location>
        <begin position="1"/>
        <end position="34"/>
    </location>
</feature>
<dbReference type="EMBL" id="WKLT01000010">
    <property type="protein sequence ID" value="MRY58752.1"/>
    <property type="molecule type" value="Genomic_DNA"/>
</dbReference>
<dbReference type="InterPro" id="IPR000531">
    <property type="entry name" value="Beta-barrel_TonB"/>
</dbReference>
<keyword evidence="6 8" id="KW-0472">Membrane</keyword>
<keyword evidence="3 8" id="KW-1134">Transmembrane beta strand</keyword>
<proteinExistence type="inferred from homology"/>
<dbReference type="InterPro" id="IPR023996">
    <property type="entry name" value="TonB-dep_OMP_SusC/RagA"/>
</dbReference>
<keyword evidence="4 8" id="KW-0812">Transmembrane</keyword>
<dbReference type="NCBIfam" id="TIGR04056">
    <property type="entry name" value="OMP_RagA_SusC"/>
    <property type="match status" value="1"/>
</dbReference>
<evidence type="ECO:0000256" key="6">
    <source>
        <dbReference type="ARBA" id="ARBA00023136"/>
    </source>
</evidence>
<dbReference type="GO" id="GO:0009279">
    <property type="term" value="C:cell outer membrane"/>
    <property type="evidence" value="ECO:0007669"/>
    <property type="project" value="UniProtKB-SubCell"/>
</dbReference>
<dbReference type="InterPro" id="IPR036942">
    <property type="entry name" value="Beta-barrel_TonB_sf"/>
</dbReference>
<dbReference type="InterPro" id="IPR037066">
    <property type="entry name" value="Plug_dom_sf"/>
</dbReference>
<dbReference type="AlphaFoldDB" id="A0A3R6CN99"/>
<evidence type="ECO:0000313" key="16">
    <source>
        <dbReference type="Proteomes" id="UP000463337"/>
    </source>
</evidence>
<accession>A0A3R6CN99</accession>
<dbReference type="RefSeq" id="WP_121961356.1">
    <property type="nucleotide sequence ID" value="NZ_AP019729.1"/>
</dbReference>